<evidence type="ECO:0000256" key="1">
    <source>
        <dbReference type="SAM" id="Coils"/>
    </source>
</evidence>
<proteinExistence type="predicted"/>
<gene>
    <name evidence="2" type="ORF">PspYZU05_78</name>
</gene>
<sequence>MKLLKSALLAVSMLFLTACQLTQSPLYQQRTNDPMVTQVIQYVQKLDSEMKPHCQSQPVLGALLGAKTDNSCVDTYVEYYTRNNDIGLPAPYNDLKSHMFNEHLEGRIGAPMFNQSQIDFIIMAQENREKGLARQQRIDNAEQNGIKAFHKEKSEQRQAAYTRCFNTLTMVMEIADRESNTHLIRGEYAEYKALQNRILELEKVQHKKAEECAPKETHYVKWLERNTEASWIKEYKERAASY</sequence>
<evidence type="ECO:0000313" key="3">
    <source>
        <dbReference type="Proteomes" id="UP000247773"/>
    </source>
</evidence>
<reference evidence="2 3" key="1">
    <citation type="submission" date="2017-04" db="EMBL/GenBank/DDBJ databases">
        <title>Isolation of lytic bacteriophages infecting Pseudomonas strains for biocontrol of fish and shrimp spoilage during chilled storage.</title>
        <authorList>
            <person name="Yang Z."/>
            <person name="Tao X."/>
            <person name="Gao L."/>
            <person name="Rao S."/>
        </authorList>
    </citation>
    <scope>NUCLEOTIDE SEQUENCE [LARGE SCALE GENOMIC DNA]</scope>
</reference>
<dbReference type="PROSITE" id="PS51257">
    <property type="entry name" value="PROKAR_LIPOPROTEIN"/>
    <property type="match status" value="1"/>
</dbReference>
<keyword evidence="3" id="KW-1185">Reference proteome</keyword>
<feature type="coiled-coil region" evidence="1">
    <location>
        <begin position="184"/>
        <end position="211"/>
    </location>
</feature>
<evidence type="ECO:0008006" key="4">
    <source>
        <dbReference type="Google" id="ProtNLM"/>
    </source>
</evidence>
<name>A0A2U7N2F5_9CAUD</name>
<protein>
    <recommendedName>
        <fullName evidence="4">Lipoprotein</fullName>
    </recommendedName>
</protein>
<keyword evidence="1" id="KW-0175">Coiled coil</keyword>
<dbReference type="Proteomes" id="UP000247773">
    <property type="component" value="Genome"/>
</dbReference>
<accession>A0A2U7N2F5</accession>
<dbReference type="EMBL" id="KY971610">
    <property type="protein sequence ID" value="ASD52030.1"/>
    <property type="molecule type" value="Genomic_DNA"/>
</dbReference>
<organism evidence="2 3">
    <name type="scientific">Pseudomonas phage PspYZU05</name>
    <dbReference type="NCBI Taxonomy" id="1983556"/>
    <lineage>
        <taxon>Viruses</taxon>
        <taxon>Duplodnaviria</taxon>
        <taxon>Heunggongvirae</taxon>
        <taxon>Uroviricota</taxon>
        <taxon>Caudoviricetes</taxon>
        <taxon>Pantevenvirales</taxon>
        <taxon>Straboviridae</taxon>
        <taxon>Jiangsuvirus</taxon>
        <taxon>Jiangsuvirus pspyzu05</taxon>
    </lineage>
</organism>
<evidence type="ECO:0000313" key="2">
    <source>
        <dbReference type="EMBL" id="ASD52030.1"/>
    </source>
</evidence>